<feature type="transmembrane region" description="Helical" evidence="1">
    <location>
        <begin position="378"/>
        <end position="398"/>
    </location>
</feature>
<feature type="transmembrane region" description="Helical" evidence="1">
    <location>
        <begin position="462"/>
        <end position="479"/>
    </location>
</feature>
<dbReference type="RefSeq" id="WP_158498463.1">
    <property type="nucleotide sequence ID" value="NZ_CP003811.1"/>
</dbReference>
<proteinExistence type="predicted"/>
<evidence type="ECO:0000313" key="2">
    <source>
        <dbReference type="EMBL" id="AIQ91516.1"/>
    </source>
</evidence>
<feature type="transmembrane region" description="Helical" evidence="1">
    <location>
        <begin position="40"/>
        <end position="64"/>
    </location>
</feature>
<evidence type="ECO:0000256" key="1">
    <source>
        <dbReference type="SAM" id="Phobius"/>
    </source>
</evidence>
<keyword evidence="3" id="KW-1185">Reference proteome</keyword>
<feature type="transmembrane region" description="Helical" evidence="1">
    <location>
        <begin position="405"/>
        <end position="424"/>
    </location>
</feature>
<accession>A0A089NUB2</accession>
<evidence type="ECO:0000313" key="3">
    <source>
        <dbReference type="Proteomes" id="UP000029492"/>
    </source>
</evidence>
<dbReference type="EMBL" id="CP003811">
    <property type="protein sequence ID" value="AIQ91516.1"/>
    <property type="molecule type" value="Genomic_DNA"/>
</dbReference>
<protein>
    <submittedName>
        <fullName evidence="2">Protein of unassigned function</fullName>
    </submittedName>
</protein>
<dbReference type="HOGENOM" id="CLU_413223_0_0_5"/>
<feature type="transmembrane region" description="Helical" evidence="1">
    <location>
        <begin position="430"/>
        <end position="450"/>
    </location>
</feature>
<keyword evidence="1" id="KW-0472">Membrane</keyword>
<dbReference type="Proteomes" id="UP000029492">
    <property type="component" value="Chromosome"/>
</dbReference>
<organism evidence="2 3">
    <name type="scientific">Methylobacterium oryzae CBMB20</name>
    <dbReference type="NCBI Taxonomy" id="693986"/>
    <lineage>
        <taxon>Bacteria</taxon>
        <taxon>Pseudomonadati</taxon>
        <taxon>Pseudomonadota</taxon>
        <taxon>Alphaproteobacteria</taxon>
        <taxon>Hyphomicrobiales</taxon>
        <taxon>Methylobacteriaceae</taxon>
        <taxon>Methylobacterium</taxon>
    </lineage>
</organism>
<feature type="transmembrane region" description="Helical" evidence="1">
    <location>
        <begin position="70"/>
        <end position="89"/>
    </location>
</feature>
<dbReference type="AlphaFoldDB" id="A0A089NUB2"/>
<dbReference type="KEGG" id="mor:MOC_3761"/>
<feature type="transmembrane region" description="Helical" evidence="1">
    <location>
        <begin position="213"/>
        <end position="234"/>
    </location>
</feature>
<feature type="transmembrane region" description="Helical" evidence="1">
    <location>
        <begin position="258"/>
        <end position="277"/>
    </location>
</feature>
<name>A0A089NUB2_9HYPH</name>
<feature type="transmembrane region" description="Helical" evidence="1">
    <location>
        <begin position="98"/>
        <end position="117"/>
    </location>
</feature>
<feature type="transmembrane region" description="Helical" evidence="1">
    <location>
        <begin position="284"/>
        <end position="302"/>
    </location>
</feature>
<feature type="transmembrane region" description="Helical" evidence="1">
    <location>
        <begin position="338"/>
        <end position="358"/>
    </location>
</feature>
<keyword evidence="1" id="KW-0812">Transmembrane</keyword>
<gene>
    <name evidence="2" type="ORF">MOC_3761</name>
</gene>
<sequence>MGTMSAIASQAVNLLLAGSLVIAPGFLLVALLADVIPIRVRVLAAFVLSPGLLSLEVLIAIAFGLEFSQFTYLASALNALVAGALILYFRPRFSFRGCGYSALLACALVAPIIFTVLKETFRTDYSWHNMMQIAAIQQINLLPRLPEEFEMAGLRLNYGWLGWTQLSLISNLVAISPTRLFLPLNILHFISMFIIIVECSIFFLGQRRNPTKVAASTAIALLAVGLPDIILGIAKNEYHALGDARITPMMEKIQNMDTMVFGLSSFALMVFAVLGYLNFKRSSFLLLAIIASFVSSLVYPLFLPSCMAVAAALIAFEILQQVRGVGSSGRRTLIKTGLIFALWIASFGIVVLYGLFLGRDSEVPPFGLVKLRDFPLQFIRWGWIYCAIDAILLSVLIFRWKIISWPTLFFIGVTFGLQLAYVVIAVRDGVGYKFLFTALLFAAPVVAAEITRWADRGSRSSVVAGVLIVLFLSCVVYEFPRWTNPDLRYATPLDIYASDIAPDAKAMPSWLRVVREKAPPDAVLFTAPDERPIAVFARRALYVCGDVPVPTSRAGYSMSCTRELTSVKGYSPKRVADRMELLSLALKKEVSDAEAETLMKAFRALSRPMIFHTSGFSGFTRWLREKEIGRPIFVSETDVVWSVDKTGAGLDPADSAASYRQGPT</sequence>
<feature type="transmembrane region" description="Helical" evidence="1">
    <location>
        <begin position="12"/>
        <end position="33"/>
    </location>
</feature>
<reference evidence="2 3" key="1">
    <citation type="journal article" date="2014" name="PLoS ONE">
        <title>Genome Information of Methylobacterium oryzae, a Plant-Probiotic Methylotroph in the Phyllosphere.</title>
        <authorList>
            <person name="Kwak M.J."/>
            <person name="Jeong H."/>
            <person name="Madhaiyan M."/>
            <person name="Lee Y."/>
            <person name="Sa T.M."/>
            <person name="Oh T.K."/>
            <person name="Kim J.F."/>
        </authorList>
    </citation>
    <scope>NUCLEOTIDE SEQUENCE [LARGE SCALE GENOMIC DNA]</scope>
    <source>
        <strain evidence="2 3">CBMB20</strain>
    </source>
</reference>
<feature type="transmembrane region" description="Helical" evidence="1">
    <location>
        <begin position="186"/>
        <end position="204"/>
    </location>
</feature>
<keyword evidence="1" id="KW-1133">Transmembrane helix</keyword>